<reference evidence="1" key="1">
    <citation type="submission" date="2016-04" db="EMBL/GenBank/DDBJ databases">
        <authorList>
            <person name="Calderon-Fernandez G.M.Sr."/>
        </authorList>
    </citation>
    <scope>NUCLEOTIDE SEQUENCE</scope>
    <source>
        <strain evidence="1">Int1</strain>
        <tissue evidence="1">Integument</tissue>
    </source>
</reference>
<organism evidence="1">
    <name type="scientific">Triatoma infestans</name>
    <name type="common">Assassin bug</name>
    <dbReference type="NCBI Taxonomy" id="30076"/>
    <lineage>
        <taxon>Eukaryota</taxon>
        <taxon>Metazoa</taxon>
        <taxon>Ecdysozoa</taxon>
        <taxon>Arthropoda</taxon>
        <taxon>Hexapoda</taxon>
        <taxon>Insecta</taxon>
        <taxon>Pterygota</taxon>
        <taxon>Neoptera</taxon>
        <taxon>Paraneoptera</taxon>
        <taxon>Hemiptera</taxon>
        <taxon>Heteroptera</taxon>
        <taxon>Panheteroptera</taxon>
        <taxon>Cimicomorpha</taxon>
        <taxon>Reduviidae</taxon>
        <taxon>Triatominae</taxon>
        <taxon>Triatoma</taxon>
    </lineage>
</organism>
<sequence>MALFTFVYGFLSFLVW</sequence>
<dbReference type="AlphaFoldDB" id="A0A170UBA2"/>
<accession>A0A170UBA2</accession>
<evidence type="ECO:0000313" key="1">
    <source>
        <dbReference type="EMBL" id="JAR95744.1"/>
    </source>
</evidence>
<name>A0A170UBA2_TRIIF</name>
<reference evidence="1" key="2">
    <citation type="journal article" date="2017" name="J. Med. Entomol.">
        <title>Transcriptome Analysis of the Triatoma infestans (Hemiptera: Reduviidae) Integument.</title>
        <authorList>
            <person name="Calderon-Fernandez G.M."/>
            <person name="Moriconi D.E."/>
            <person name="Dulbecco A.B."/>
            <person name="Juarez M.P."/>
        </authorList>
    </citation>
    <scope>NUCLEOTIDE SEQUENCE</scope>
    <source>
        <strain evidence="1">Int1</strain>
        <tissue evidence="1">Integument</tissue>
    </source>
</reference>
<dbReference type="EMBL" id="GEMB01007699">
    <property type="protein sequence ID" value="JAR95744.1"/>
    <property type="molecule type" value="Transcribed_RNA"/>
</dbReference>
<proteinExistence type="predicted"/>
<protein>
    <submittedName>
        <fullName evidence="1">Uncharacterized protein</fullName>
    </submittedName>
</protein>